<dbReference type="STRING" id="29542.A6070_02290"/>
<keyword evidence="6" id="KW-0460">Magnesium</keyword>
<dbReference type="GO" id="GO:0000917">
    <property type="term" value="P:division septum assembly"/>
    <property type="evidence" value="ECO:0007669"/>
    <property type="project" value="UniProtKB-KW"/>
</dbReference>
<keyword evidence="3 10" id="KW-0132">Cell division</keyword>
<dbReference type="InterPro" id="IPR027417">
    <property type="entry name" value="P-loop_NTPase"/>
</dbReference>
<dbReference type="SUPFAM" id="SSF52540">
    <property type="entry name" value="P-loop containing nucleoside triphosphate hydrolases"/>
    <property type="match status" value="1"/>
</dbReference>
<evidence type="ECO:0000256" key="8">
    <source>
        <dbReference type="ARBA" id="ARBA00023210"/>
    </source>
</evidence>
<dbReference type="GO" id="GO:0046872">
    <property type="term" value="F:metal ion binding"/>
    <property type="evidence" value="ECO:0007669"/>
    <property type="project" value="UniProtKB-KW"/>
</dbReference>
<dbReference type="InterPro" id="IPR030393">
    <property type="entry name" value="G_ENGB_dom"/>
</dbReference>
<keyword evidence="5 10" id="KW-0547">Nucleotide-binding</keyword>
<evidence type="ECO:0000256" key="1">
    <source>
        <dbReference type="ARBA" id="ARBA00001946"/>
    </source>
</evidence>
<dbReference type="RefSeq" id="WP_072288103.1">
    <property type="nucleotide sequence ID" value="NZ_CP015455.1"/>
</dbReference>
<sequence>MQIKSAEFIKGAARPEGYPSDNLPEIAFAGRSNVGKSSLINVLVNRRGLVRTSATPGRTQMLNFFSVNEQFTLVDLPGFGFAKVPLAVKKDWGIMARTYLENRANLKAVILLFDIRRVPRDEELQLLDWLEELDIPTIPVITKVDKVSRNRRGAQMRPILEATGLPQEAFSFFSALTREGREDILQRIEVALACAESDAELPADSGEEV</sequence>
<evidence type="ECO:0000256" key="6">
    <source>
        <dbReference type="ARBA" id="ARBA00022842"/>
    </source>
</evidence>
<dbReference type="PANTHER" id="PTHR11649">
    <property type="entry name" value="MSS1/TRME-RELATED GTP-BINDING PROTEIN"/>
    <property type="match status" value="1"/>
</dbReference>
<name>A0A1L3GK65_SYNAC</name>
<comment type="function">
    <text evidence="10">Necessary for normal cell division and for the maintenance of normal septation.</text>
</comment>
<evidence type="ECO:0000313" key="13">
    <source>
        <dbReference type="Proteomes" id="UP000182264"/>
    </source>
</evidence>
<organism evidence="12 13">
    <name type="scientific">Syntrophotalea acetylenica</name>
    <name type="common">Pelobacter acetylenicus</name>
    <dbReference type="NCBI Taxonomy" id="29542"/>
    <lineage>
        <taxon>Bacteria</taxon>
        <taxon>Pseudomonadati</taxon>
        <taxon>Thermodesulfobacteriota</taxon>
        <taxon>Desulfuromonadia</taxon>
        <taxon>Desulfuromonadales</taxon>
        <taxon>Syntrophotaleaceae</taxon>
        <taxon>Syntrophotalea</taxon>
    </lineage>
</organism>
<protein>
    <recommendedName>
        <fullName evidence="10">Probable GTP-binding protein EngB</fullName>
    </recommendedName>
</protein>
<dbReference type="NCBIfam" id="TIGR03598">
    <property type="entry name" value="GTPase_YsxC"/>
    <property type="match status" value="1"/>
</dbReference>
<dbReference type="Gene3D" id="3.40.50.300">
    <property type="entry name" value="P-loop containing nucleotide triphosphate hydrolases"/>
    <property type="match status" value="1"/>
</dbReference>
<feature type="domain" description="EngB-type G" evidence="11">
    <location>
        <begin position="22"/>
        <end position="194"/>
    </location>
</feature>
<dbReference type="FunFam" id="3.40.50.300:FF:000098">
    <property type="entry name" value="Probable GTP-binding protein EngB"/>
    <property type="match status" value="1"/>
</dbReference>
<keyword evidence="4" id="KW-0479">Metal-binding</keyword>
<dbReference type="PROSITE" id="PS51706">
    <property type="entry name" value="G_ENGB"/>
    <property type="match status" value="1"/>
</dbReference>
<dbReference type="HAMAP" id="MF_00321">
    <property type="entry name" value="GTPase_EngB"/>
    <property type="match status" value="1"/>
</dbReference>
<accession>A0A1L3GK65</accession>
<dbReference type="GO" id="GO:0005525">
    <property type="term" value="F:GTP binding"/>
    <property type="evidence" value="ECO:0007669"/>
    <property type="project" value="UniProtKB-UniRule"/>
</dbReference>
<evidence type="ECO:0000256" key="2">
    <source>
        <dbReference type="ARBA" id="ARBA00009638"/>
    </source>
</evidence>
<evidence type="ECO:0000313" key="12">
    <source>
        <dbReference type="EMBL" id="APG26275.1"/>
    </source>
</evidence>
<keyword evidence="9 10" id="KW-0131">Cell cycle</keyword>
<dbReference type="EMBL" id="CP015518">
    <property type="protein sequence ID" value="APG26275.1"/>
    <property type="molecule type" value="Genomic_DNA"/>
</dbReference>
<dbReference type="Pfam" id="PF01926">
    <property type="entry name" value="MMR_HSR1"/>
    <property type="match status" value="1"/>
</dbReference>
<dbReference type="AlphaFoldDB" id="A0A1L3GK65"/>
<dbReference type="InterPro" id="IPR019987">
    <property type="entry name" value="GTP-bd_ribosome_bio_YsxC"/>
</dbReference>
<proteinExistence type="inferred from homology"/>
<dbReference type="OrthoDB" id="9804921at2"/>
<dbReference type="GO" id="GO:0005829">
    <property type="term" value="C:cytosol"/>
    <property type="evidence" value="ECO:0007669"/>
    <property type="project" value="TreeGrafter"/>
</dbReference>
<evidence type="ECO:0000256" key="7">
    <source>
        <dbReference type="ARBA" id="ARBA00023134"/>
    </source>
</evidence>
<evidence type="ECO:0000256" key="10">
    <source>
        <dbReference type="HAMAP-Rule" id="MF_00321"/>
    </source>
</evidence>
<dbReference type="PANTHER" id="PTHR11649:SF13">
    <property type="entry name" value="ENGB-TYPE G DOMAIN-CONTAINING PROTEIN"/>
    <property type="match status" value="1"/>
</dbReference>
<evidence type="ECO:0000256" key="5">
    <source>
        <dbReference type="ARBA" id="ARBA00022741"/>
    </source>
</evidence>
<comment type="cofactor">
    <cofactor evidence="1">
        <name>Mg(2+)</name>
        <dbReference type="ChEBI" id="CHEBI:18420"/>
    </cofactor>
</comment>
<evidence type="ECO:0000256" key="3">
    <source>
        <dbReference type="ARBA" id="ARBA00022618"/>
    </source>
</evidence>
<evidence type="ECO:0000259" key="11">
    <source>
        <dbReference type="PROSITE" id="PS51706"/>
    </source>
</evidence>
<dbReference type="CDD" id="cd01876">
    <property type="entry name" value="YihA_EngB"/>
    <property type="match status" value="1"/>
</dbReference>
<keyword evidence="7 10" id="KW-0342">GTP-binding</keyword>
<dbReference type="KEGG" id="pace:A6070_02290"/>
<keyword evidence="13" id="KW-1185">Reference proteome</keyword>
<keyword evidence="8 10" id="KW-0717">Septation</keyword>
<evidence type="ECO:0000256" key="9">
    <source>
        <dbReference type="ARBA" id="ARBA00023306"/>
    </source>
</evidence>
<reference evidence="12 13" key="1">
    <citation type="journal article" date="2017" name="Genome Announc.">
        <title>Complete Genome Sequences of Two Acetylene-Fermenting Pelobacter acetylenicus Strains.</title>
        <authorList>
            <person name="Sutton J.M."/>
            <person name="Baesman S.M."/>
            <person name="Fierst J.L."/>
            <person name="Poret-Peterson A.T."/>
            <person name="Oremland R.S."/>
            <person name="Dunlap D.S."/>
            <person name="Akob D.M."/>
        </authorList>
    </citation>
    <scope>NUCLEOTIDE SEQUENCE [LARGE SCALE GENOMIC DNA]</scope>
    <source>
        <strain evidence="12 13">DSM 3247</strain>
    </source>
</reference>
<evidence type="ECO:0000256" key="4">
    <source>
        <dbReference type="ARBA" id="ARBA00022723"/>
    </source>
</evidence>
<dbReference type="Proteomes" id="UP000182264">
    <property type="component" value="Chromosome"/>
</dbReference>
<dbReference type="InterPro" id="IPR006073">
    <property type="entry name" value="GTP-bd"/>
</dbReference>
<gene>
    <name evidence="10" type="primary">engB</name>
    <name evidence="12" type="ORF">A7E75_08320</name>
</gene>
<comment type="similarity">
    <text evidence="2 10">Belongs to the TRAFAC class TrmE-Era-EngA-EngB-Septin-like GTPase superfamily. EngB GTPase family.</text>
</comment>